<dbReference type="EMBL" id="CM004393">
    <property type="protein sequence ID" value="OAY45660.1"/>
    <property type="molecule type" value="Genomic_DNA"/>
</dbReference>
<proteinExistence type="predicted"/>
<evidence type="ECO:0000313" key="1">
    <source>
        <dbReference type="EMBL" id="OAY45660.1"/>
    </source>
</evidence>
<reference evidence="1" key="1">
    <citation type="submission" date="2016-02" db="EMBL/GenBank/DDBJ databases">
        <title>WGS assembly of Manihot esculenta.</title>
        <authorList>
            <person name="Bredeson J.V."/>
            <person name="Prochnik S.E."/>
            <person name="Lyons J.B."/>
            <person name="Schmutz J."/>
            <person name="Grimwood J."/>
            <person name="Vrebalov J."/>
            <person name="Bart R.S."/>
            <person name="Amuge T."/>
            <person name="Ferguson M.E."/>
            <person name="Green R."/>
            <person name="Putnam N."/>
            <person name="Stites J."/>
            <person name="Rounsley S."/>
            <person name="Rokhsar D.S."/>
        </authorList>
    </citation>
    <scope>NUCLEOTIDE SEQUENCE [LARGE SCALE GENOMIC DNA]</scope>
    <source>
        <tissue evidence="1">Leaf</tissue>
    </source>
</reference>
<protein>
    <submittedName>
        <fullName evidence="1">Uncharacterized protein</fullName>
    </submittedName>
</protein>
<accession>A0A2C9VL36</accession>
<gene>
    <name evidence="1" type="ORF">MANES_07G080800</name>
</gene>
<name>A0A2C9VL36_MANES</name>
<dbReference type="AlphaFoldDB" id="A0A2C9VL36"/>
<sequence length="51" mass="5625">MSPAKSNANPPKEVFIILYKQNQPSSIFGITHSFFEISKQLTGTLITAQSN</sequence>
<organism evidence="1">
    <name type="scientific">Manihot esculenta</name>
    <name type="common">Cassava</name>
    <name type="synonym">Jatropha manihot</name>
    <dbReference type="NCBI Taxonomy" id="3983"/>
    <lineage>
        <taxon>Eukaryota</taxon>
        <taxon>Viridiplantae</taxon>
        <taxon>Streptophyta</taxon>
        <taxon>Embryophyta</taxon>
        <taxon>Tracheophyta</taxon>
        <taxon>Spermatophyta</taxon>
        <taxon>Magnoliopsida</taxon>
        <taxon>eudicotyledons</taxon>
        <taxon>Gunneridae</taxon>
        <taxon>Pentapetalae</taxon>
        <taxon>rosids</taxon>
        <taxon>fabids</taxon>
        <taxon>Malpighiales</taxon>
        <taxon>Euphorbiaceae</taxon>
        <taxon>Crotonoideae</taxon>
        <taxon>Manihoteae</taxon>
        <taxon>Manihot</taxon>
    </lineage>
</organism>